<evidence type="ECO:0000313" key="1">
    <source>
        <dbReference type="EMBL" id="MQS52927.1"/>
    </source>
</evidence>
<dbReference type="RefSeq" id="WP_153383485.1">
    <property type="nucleotide sequence ID" value="NZ_VDFM01000009.1"/>
</dbReference>
<reference evidence="1 2" key="1">
    <citation type="journal article" date="2019" name="Syst. Appl. Microbiol.">
        <title>Polyphasic characterization of two novel Lactobacillus spp. isolated from blown salami packages: Description of Lactobacillus halodurans sp. nov. and Lactobacillus salsicarnum sp. nov.</title>
        <authorList>
            <person name="Schuster J.A."/>
            <person name="Klingl A."/>
            <person name="Vogel R.F."/>
            <person name="Ehrmann M.A."/>
        </authorList>
    </citation>
    <scope>NUCLEOTIDE SEQUENCE [LARGE SCALE GENOMIC DNA]</scope>
    <source>
        <strain evidence="1 2">TMW 1.2118</strain>
    </source>
</reference>
<organism evidence="1 2">
    <name type="scientific">Companilactobacillus mishanensis</name>
    <dbReference type="NCBI Taxonomy" id="2486008"/>
    <lineage>
        <taxon>Bacteria</taxon>
        <taxon>Bacillati</taxon>
        <taxon>Bacillota</taxon>
        <taxon>Bacilli</taxon>
        <taxon>Lactobacillales</taxon>
        <taxon>Lactobacillaceae</taxon>
        <taxon>Companilactobacillus</taxon>
    </lineage>
</organism>
<evidence type="ECO:0008006" key="3">
    <source>
        <dbReference type="Google" id="ProtNLM"/>
    </source>
</evidence>
<sequence length="61" mass="6881">MKKINSIEKLTKDDLISTVGGKWVYMKNGNGLEYNTKTHKYRANAGVVGTNIWRRLCNGGH</sequence>
<gene>
    <name evidence="1" type="ORF">FHL02_07825</name>
</gene>
<dbReference type="EMBL" id="VDFM01000009">
    <property type="protein sequence ID" value="MQS52927.1"/>
    <property type="molecule type" value="Genomic_DNA"/>
</dbReference>
<proteinExistence type="predicted"/>
<evidence type="ECO:0000313" key="2">
    <source>
        <dbReference type="Proteomes" id="UP000380386"/>
    </source>
</evidence>
<dbReference type="Proteomes" id="UP000380386">
    <property type="component" value="Unassembled WGS sequence"/>
</dbReference>
<dbReference type="AlphaFoldDB" id="A0A5P0ZJT2"/>
<accession>A0A5P0ZJT2</accession>
<name>A0A5P0ZJT2_9LACO</name>
<protein>
    <recommendedName>
        <fullName evidence="3">Bacteriocin</fullName>
    </recommendedName>
</protein>
<comment type="caution">
    <text evidence="1">The sequence shown here is derived from an EMBL/GenBank/DDBJ whole genome shotgun (WGS) entry which is preliminary data.</text>
</comment>